<dbReference type="PANTHER" id="PTHR11941:SF54">
    <property type="entry name" value="ENOYL-COA HYDRATASE, MITOCHONDRIAL"/>
    <property type="match status" value="1"/>
</dbReference>
<keyword evidence="1" id="KW-0456">Lyase</keyword>
<protein>
    <recommendedName>
        <fullName evidence="3">Enoyl-CoA hydratase</fullName>
    </recommendedName>
</protein>
<evidence type="ECO:0000313" key="2">
    <source>
        <dbReference type="EMBL" id="VAW45273.1"/>
    </source>
</evidence>
<dbReference type="InterPro" id="IPR029045">
    <property type="entry name" value="ClpP/crotonase-like_dom_sf"/>
</dbReference>
<organism evidence="2">
    <name type="scientific">hydrothermal vent metagenome</name>
    <dbReference type="NCBI Taxonomy" id="652676"/>
    <lineage>
        <taxon>unclassified sequences</taxon>
        <taxon>metagenomes</taxon>
        <taxon>ecological metagenomes</taxon>
    </lineage>
</organism>
<dbReference type="GO" id="GO:0016829">
    <property type="term" value="F:lyase activity"/>
    <property type="evidence" value="ECO:0007669"/>
    <property type="project" value="UniProtKB-KW"/>
</dbReference>
<dbReference type="EMBL" id="UOFA01000175">
    <property type="protein sequence ID" value="VAW45273.1"/>
    <property type="molecule type" value="Genomic_DNA"/>
</dbReference>
<dbReference type="GO" id="GO:0006635">
    <property type="term" value="P:fatty acid beta-oxidation"/>
    <property type="evidence" value="ECO:0007669"/>
    <property type="project" value="TreeGrafter"/>
</dbReference>
<evidence type="ECO:0008006" key="3">
    <source>
        <dbReference type="Google" id="ProtNLM"/>
    </source>
</evidence>
<sequence>MMKHWIVQVTDGLANLTLKTGKKGNRLTPETFTELDNALLGLDLKVVRGLILDADGDDFSQGFDLSFLLAADGSDERFLKNLFSTCNQALDRLYNLPIPSISMVKGSCIGGGLLMFLATDFRVADEKAKFGLPEVKQNMVVNLGLKRVYQLIGESHTKELVLLGNPVSASTMQNWGIINWLIRDGDFKDRIQFFKKYIDSMPPLAIRANKELIQKLPTLTMDESIDLENDLQMKIVRSADFKEAIHSFLEKRKPEFKGK</sequence>
<dbReference type="Gene3D" id="1.10.12.10">
    <property type="entry name" value="Lyase 2-enoyl-coa Hydratase, Chain A, domain 2"/>
    <property type="match status" value="1"/>
</dbReference>
<dbReference type="InterPro" id="IPR014748">
    <property type="entry name" value="Enoyl-CoA_hydra_C"/>
</dbReference>
<reference evidence="2" key="1">
    <citation type="submission" date="2018-06" db="EMBL/GenBank/DDBJ databases">
        <authorList>
            <person name="Zhirakovskaya E."/>
        </authorList>
    </citation>
    <scope>NUCLEOTIDE SEQUENCE</scope>
</reference>
<dbReference type="Pfam" id="PF00378">
    <property type="entry name" value="ECH_1"/>
    <property type="match status" value="1"/>
</dbReference>
<evidence type="ECO:0000256" key="1">
    <source>
        <dbReference type="ARBA" id="ARBA00023239"/>
    </source>
</evidence>
<dbReference type="SUPFAM" id="SSF52096">
    <property type="entry name" value="ClpP/crotonase"/>
    <property type="match status" value="1"/>
</dbReference>
<accession>A0A3B0VYP2</accession>
<dbReference type="InterPro" id="IPR001753">
    <property type="entry name" value="Enoyl-CoA_hydra/iso"/>
</dbReference>
<proteinExistence type="predicted"/>
<name>A0A3B0VYP2_9ZZZZ</name>
<dbReference type="PANTHER" id="PTHR11941">
    <property type="entry name" value="ENOYL-COA HYDRATASE-RELATED"/>
    <property type="match status" value="1"/>
</dbReference>
<dbReference type="CDD" id="cd06558">
    <property type="entry name" value="crotonase-like"/>
    <property type="match status" value="1"/>
</dbReference>
<dbReference type="Gene3D" id="3.90.226.10">
    <property type="entry name" value="2-enoyl-CoA Hydratase, Chain A, domain 1"/>
    <property type="match status" value="1"/>
</dbReference>
<dbReference type="AlphaFoldDB" id="A0A3B0VYP2"/>
<gene>
    <name evidence="2" type="ORF">MNBD_GAMMA02-361</name>
</gene>